<dbReference type="OrthoDB" id="9784157at2"/>
<feature type="transmembrane region" description="Helical" evidence="1">
    <location>
        <begin position="190"/>
        <end position="211"/>
    </location>
</feature>
<feature type="transmembrane region" description="Helical" evidence="1">
    <location>
        <begin position="85"/>
        <end position="116"/>
    </location>
</feature>
<keyword evidence="1" id="KW-1133">Transmembrane helix</keyword>
<feature type="transmembrane region" description="Helical" evidence="1">
    <location>
        <begin position="499"/>
        <end position="519"/>
    </location>
</feature>
<evidence type="ECO:0000256" key="1">
    <source>
        <dbReference type="SAM" id="Phobius"/>
    </source>
</evidence>
<dbReference type="RefSeq" id="WP_057974316.1">
    <property type="nucleotide sequence ID" value="NZ_AZDI01000006.1"/>
</dbReference>
<evidence type="ECO:0000313" key="3">
    <source>
        <dbReference type="Proteomes" id="UP000051450"/>
    </source>
</evidence>
<keyword evidence="1" id="KW-0472">Membrane</keyword>
<feature type="transmembrane region" description="Helical" evidence="1">
    <location>
        <begin position="223"/>
        <end position="242"/>
    </location>
</feature>
<dbReference type="Proteomes" id="UP000051450">
    <property type="component" value="Unassembled WGS sequence"/>
</dbReference>
<comment type="caution">
    <text evidence="2">The sequence shown here is derived from an EMBL/GenBank/DDBJ whole genome shotgun (WGS) entry which is preliminary data.</text>
</comment>
<proteinExistence type="predicted"/>
<feature type="transmembrane region" description="Helical" evidence="1">
    <location>
        <begin position="150"/>
        <end position="170"/>
    </location>
</feature>
<keyword evidence="1" id="KW-0812">Transmembrane</keyword>
<gene>
    <name evidence="2" type="ORF">FC66_GL001258</name>
</gene>
<feature type="transmembrane region" description="Helical" evidence="1">
    <location>
        <begin position="375"/>
        <end position="394"/>
    </location>
</feature>
<organism evidence="2 3">
    <name type="scientific">Dellaglioa algida DSM 15638</name>
    <dbReference type="NCBI Taxonomy" id="1423719"/>
    <lineage>
        <taxon>Bacteria</taxon>
        <taxon>Bacillati</taxon>
        <taxon>Bacillota</taxon>
        <taxon>Bacilli</taxon>
        <taxon>Lactobacillales</taxon>
        <taxon>Lactobacillaceae</taxon>
        <taxon>Dellaglioa</taxon>
    </lineage>
</organism>
<feature type="transmembrane region" description="Helical" evidence="1">
    <location>
        <begin position="289"/>
        <end position="307"/>
    </location>
</feature>
<keyword evidence="3" id="KW-1185">Reference proteome</keyword>
<dbReference type="AlphaFoldDB" id="A0A0R1HJD7"/>
<dbReference type="EMBL" id="AZDI01000006">
    <property type="protein sequence ID" value="KRK45609.1"/>
    <property type="molecule type" value="Genomic_DNA"/>
</dbReference>
<protein>
    <recommendedName>
        <fullName evidence="4">Membrane protein 6-pyruvoyl-tetrahydropterin synthase-related domain-containing protein</fullName>
    </recommendedName>
</protein>
<sequence>MSRKNKILMVLLFIGISILTVMPFLLEHKINVNDDFLFHKNRLLSYYHSVMVNKDFHPMIFDGMAKGYGYATDLFYPSYSLLPFVLFYSLGLGFIASYYLLIGTYTFATLLVGFYAAQHFFKNRRTALLATVVYACSTYRLGDLFIRGDLGEAGAFIFLPLVILGFYKVYKNEKHGILTLALGLGLVTSIHPMTTLICVYIIGIINIYVLIKKEKSIEFVKRQFDAYLFAIILASATVFPVLEQMASEKYNFMGHHSLWGTGLDFSLSKLVYGSMSNAAGVWNNSSPNVGPLLMLAVIVGLFMYKSSLPIIKRLLIITTLFMVGSTNLLIWPMLKDSWFSNIQFEWRILIFATLFGSLLLAKMSETNQHKYFKSLIFLILMLAMTFNFSVSNNFKANNLTLTNQNVTKKYNTAIGGGLDYLPKDINYKVLREKKSSGSFDFDQPTIVVFPKIYYKGYVIQTDKNKTIPTYASHGLVAAKIMPGKMVYKVVYKKTLIQKISGYITLLSWLAVGIYLGFIWKRPVVILGNKGRKNK</sequence>
<dbReference type="STRING" id="1423719.FC66_GL001258"/>
<reference evidence="2 3" key="1">
    <citation type="journal article" date="2015" name="Genome Announc.">
        <title>Expanding the biotechnology potential of lactobacilli through comparative genomics of 213 strains and associated genera.</title>
        <authorList>
            <person name="Sun Z."/>
            <person name="Harris H.M."/>
            <person name="McCann A."/>
            <person name="Guo C."/>
            <person name="Argimon S."/>
            <person name="Zhang W."/>
            <person name="Yang X."/>
            <person name="Jeffery I.B."/>
            <person name="Cooney J.C."/>
            <person name="Kagawa T.F."/>
            <person name="Liu W."/>
            <person name="Song Y."/>
            <person name="Salvetti E."/>
            <person name="Wrobel A."/>
            <person name="Rasinkangas P."/>
            <person name="Parkhill J."/>
            <person name="Rea M.C."/>
            <person name="O'Sullivan O."/>
            <person name="Ritari J."/>
            <person name="Douillard F.P."/>
            <person name="Paul Ross R."/>
            <person name="Yang R."/>
            <person name="Briner A.E."/>
            <person name="Felis G.E."/>
            <person name="de Vos W.M."/>
            <person name="Barrangou R."/>
            <person name="Klaenhammer T.R."/>
            <person name="Caufield P.W."/>
            <person name="Cui Y."/>
            <person name="Zhang H."/>
            <person name="O'Toole P.W."/>
        </authorList>
    </citation>
    <scope>NUCLEOTIDE SEQUENCE [LARGE SCALE GENOMIC DNA]</scope>
    <source>
        <strain evidence="2 3">DSM 15638</strain>
    </source>
</reference>
<evidence type="ECO:0008006" key="4">
    <source>
        <dbReference type="Google" id="ProtNLM"/>
    </source>
</evidence>
<dbReference type="PATRIC" id="fig|1423719.4.peg.1279"/>
<feature type="transmembrane region" description="Helical" evidence="1">
    <location>
        <begin position="7"/>
        <end position="26"/>
    </location>
</feature>
<feature type="transmembrane region" description="Helical" evidence="1">
    <location>
        <begin position="346"/>
        <end position="363"/>
    </location>
</feature>
<accession>A0A0R1HJD7</accession>
<evidence type="ECO:0000313" key="2">
    <source>
        <dbReference type="EMBL" id="KRK45609.1"/>
    </source>
</evidence>
<name>A0A0R1HJD7_9LACO</name>
<feature type="transmembrane region" description="Helical" evidence="1">
    <location>
        <begin position="314"/>
        <end position="334"/>
    </location>
</feature>